<dbReference type="EMBL" id="CADEAL010002260">
    <property type="protein sequence ID" value="CAB1439312.1"/>
    <property type="molecule type" value="Genomic_DNA"/>
</dbReference>
<protein>
    <submittedName>
        <fullName evidence="2">Uncharacterized protein</fullName>
    </submittedName>
</protein>
<feature type="compositionally biased region" description="Polar residues" evidence="1">
    <location>
        <begin position="92"/>
        <end position="104"/>
    </location>
</feature>
<proteinExistence type="predicted"/>
<feature type="region of interest" description="Disordered" evidence="1">
    <location>
        <begin position="43"/>
        <end position="68"/>
    </location>
</feature>
<evidence type="ECO:0000313" key="2">
    <source>
        <dbReference type="EMBL" id="CAB1439312.1"/>
    </source>
</evidence>
<keyword evidence="3" id="KW-1185">Reference proteome</keyword>
<evidence type="ECO:0000313" key="3">
    <source>
        <dbReference type="Proteomes" id="UP001153269"/>
    </source>
</evidence>
<feature type="region of interest" description="Disordered" evidence="1">
    <location>
        <begin position="92"/>
        <end position="119"/>
    </location>
</feature>
<name>A0A9N7YUY9_PLEPL</name>
<feature type="non-terminal residue" evidence="2">
    <location>
        <position position="159"/>
    </location>
</feature>
<reference evidence="2" key="1">
    <citation type="submission" date="2020-03" db="EMBL/GenBank/DDBJ databases">
        <authorList>
            <person name="Weist P."/>
        </authorList>
    </citation>
    <scope>NUCLEOTIDE SEQUENCE</scope>
</reference>
<evidence type="ECO:0000256" key="1">
    <source>
        <dbReference type="SAM" id="MobiDB-lite"/>
    </source>
</evidence>
<gene>
    <name evidence="2" type="ORF">PLEPLA_LOCUS27120</name>
</gene>
<organism evidence="2 3">
    <name type="scientific">Pleuronectes platessa</name>
    <name type="common">European plaice</name>
    <dbReference type="NCBI Taxonomy" id="8262"/>
    <lineage>
        <taxon>Eukaryota</taxon>
        <taxon>Metazoa</taxon>
        <taxon>Chordata</taxon>
        <taxon>Craniata</taxon>
        <taxon>Vertebrata</taxon>
        <taxon>Euteleostomi</taxon>
        <taxon>Actinopterygii</taxon>
        <taxon>Neopterygii</taxon>
        <taxon>Teleostei</taxon>
        <taxon>Neoteleostei</taxon>
        <taxon>Acanthomorphata</taxon>
        <taxon>Carangaria</taxon>
        <taxon>Pleuronectiformes</taxon>
        <taxon>Pleuronectoidei</taxon>
        <taxon>Pleuronectidae</taxon>
        <taxon>Pleuronectes</taxon>
    </lineage>
</organism>
<comment type="caution">
    <text evidence="2">The sequence shown here is derived from an EMBL/GenBank/DDBJ whole genome shotgun (WGS) entry which is preliminary data.</text>
</comment>
<feature type="compositionally biased region" description="Basic and acidic residues" evidence="1">
    <location>
        <begin position="52"/>
        <end position="61"/>
    </location>
</feature>
<dbReference type="Proteomes" id="UP001153269">
    <property type="component" value="Unassembled WGS sequence"/>
</dbReference>
<accession>A0A9N7YUY9</accession>
<dbReference type="AlphaFoldDB" id="A0A9N7YUY9"/>
<sequence>RRSADTMDCCCEQRHWEDTLHCLASEHTGIFYKLKLSGEAARSAPGQAESIASERPKRGLDDEAEPELVSADVSASDVAFRMLARRMLDMSDISTSDVSPSEQPAASRDGKHPSSGFNPKTSGTGCLCITINGPSLADLDYSKALEEFFQKPRRITCKK</sequence>